<accession>A0ABR1R6B5</accession>
<evidence type="ECO:0000313" key="3">
    <source>
        <dbReference type="EMBL" id="KAK8001203.1"/>
    </source>
</evidence>
<dbReference type="EMBL" id="JAQQWI010000018">
    <property type="protein sequence ID" value="KAK8001203.1"/>
    <property type="molecule type" value="Genomic_DNA"/>
</dbReference>
<feature type="compositionally biased region" description="Polar residues" evidence="1">
    <location>
        <begin position="86"/>
        <end position="100"/>
    </location>
</feature>
<gene>
    <name evidence="3" type="ORF">PG991_013425</name>
</gene>
<keyword evidence="2" id="KW-1133">Transmembrane helix</keyword>
<dbReference type="Proteomes" id="UP001396898">
    <property type="component" value="Unassembled WGS sequence"/>
</dbReference>
<comment type="caution">
    <text evidence="3">The sequence shown here is derived from an EMBL/GenBank/DDBJ whole genome shotgun (WGS) entry which is preliminary data.</text>
</comment>
<keyword evidence="4" id="KW-1185">Reference proteome</keyword>
<reference evidence="3 4" key="1">
    <citation type="submission" date="2023-01" db="EMBL/GenBank/DDBJ databases">
        <title>Analysis of 21 Apiospora genomes using comparative genomics revels a genus with tremendous synthesis potential of carbohydrate active enzymes and secondary metabolites.</title>
        <authorList>
            <person name="Sorensen T."/>
        </authorList>
    </citation>
    <scope>NUCLEOTIDE SEQUENCE [LARGE SCALE GENOMIC DNA]</scope>
    <source>
        <strain evidence="3 4">CBS 20057</strain>
    </source>
</reference>
<keyword evidence="2" id="KW-0472">Membrane</keyword>
<evidence type="ECO:0000313" key="4">
    <source>
        <dbReference type="Proteomes" id="UP001396898"/>
    </source>
</evidence>
<protein>
    <submittedName>
        <fullName evidence="3">Uncharacterized protein</fullName>
    </submittedName>
</protein>
<feature type="region of interest" description="Disordered" evidence="1">
    <location>
        <begin position="202"/>
        <end position="224"/>
    </location>
</feature>
<feature type="region of interest" description="Disordered" evidence="1">
    <location>
        <begin position="51"/>
        <end position="187"/>
    </location>
</feature>
<feature type="compositionally biased region" description="Low complexity" evidence="1">
    <location>
        <begin position="204"/>
        <end position="214"/>
    </location>
</feature>
<evidence type="ECO:0000256" key="1">
    <source>
        <dbReference type="SAM" id="MobiDB-lite"/>
    </source>
</evidence>
<keyword evidence="2" id="KW-0812">Transmembrane</keyword>
<proteinExistence type="predicted"/>
<organism evidence="3 4">
    <name type="scientific">Apiospora marii</name>
    <dbReference type="NCBI Taxonomy" id="335849"/>
    <lineage>
        <taxon>Eukaryota</taxon>
        <taxon>Fungi</taxon>
        <taxon>Dikarya</taxon>
        <taxon>Ascomycota</taxon>
        <taxon>Pezizomycotina</taxon>
        <taxon>Sordariomycetes</taxon>
        <taxon>Xylariomycetidae</taxon>
        <taxon>Amphisphaeriales</taxon>
        <taxon>Apiosporaceae</taxon>
        <taxon>Apiospora</taxon>
    </lineage>
</organism>
<sequence>MDQDNAAKEDGAGSKGDPGRMAVYVTGAIVCAGLLVSIVFFCAFTRKRSHNTAVRNPGSPKNIGFEPQPAGATQQGDLQDGHGSFETPQDTAQVPSSHGNTILDKRTTKPQFLPRQHHQPGPSPYHGDLSKIEIGDNDGQDVPAGRALDCNTSSEGTVQLGRVSRQPDSRVGASHAPHAQLRADHGMQRNVSVLSRPLSDYHISSAASVSPVSPLGAEDQFNRR</sequence>
<name>A0ABR1R6B5_9PEZI</name>
<evidence type="ECO:0000256" key="2">
    <source>
        <dbReference type="SAM" id="Phobius"/>
    </source>
</evidence>
<feature type="transmembrane region" description="Helical" evidence="2">
    <location>
        <begin position="21"/>
        <end position="45"/>
    </location>
</feature>